<comment type="caution">
    <text evidence="1">The sequence shown here is derived from an EMBL/GenBank/DDBJ whole genome shotgun (WGS) entry which is preliminary data.</text>
</comment>
<accession>A0A199V698</accession>
<name>A0A199V698_ANACO</name>
<evidence type="ECO:0000313" key="1">
    <source>
        <dbReference type="EMBL" id="OAY72416.1"/>
    </source>
</evidence>
<reference evidence="1 2" key="1">
    <citation type="journal article" date="2016" name="DNA Res.">
        <title>The draft genome of MD-2 pineapple using hybrid error correction of long reads.</title>
        <authorList>
            <person name="Redwan R.M."/>
            <person name="Saidin A."/>
            <person name="Kumar S.V."/>
        </authorList>
    </citation>
    <scope>NUCLEOTIDE SEQUENCE [LARGE SCALE GENOMIC DNA]</scope>
    <source>
        <strain evidence="2">cv. MD2</strain>
        <tissue evidence="1">Leaf</tissue>
    </source>
</reference>
<sequence>MKRRISMKATDEGYIMVSRPFRTQFQYKSGTVALLPLSSSLIPPRRRLRNLRSRSANDSETYEAEALFQYKSGTVALLPLSSFLLPPRRRLRKLRSRSANETLSWELCKKLMGLNM</sequence>
<feature type="non-terminal residue" evidence="1">
    <location>
        <position position="116"/>
    </location>
</feature>
<gene>
    <name evidence="1" type="ORF">ACMD2_03950</name>
</gene>
<dbReference type="EMBL" id="LSRQ01003110">
    <property type="protein sequence ID" value="OAY72416.1"/>
    <property type="molecule type" value="Genomic_DNA"/>
</dbReference>
<proteinExistence type="predicted"/>
<dbReference type="AlphaFoldDB" id="A0A199V698"/>
<evidence type="ECO:0000313" key="2">
    <source>
        <dbReference type="Proteomes" id="UP000092600"/>
    </source>
</evidence>
<dbReference type="Proteomes" id="UP000092600">
    <property type="component" value="Unassembled WGS sequence"/>
</dbReference>
<organism evidence="1 2">
    <name type="scientific">Ananas comosus</name>
    <name type="common">Pineapple</name>
    <name type="synonym">Ananas ananas</name>
    <dbReference type="NCBI Taxonomy" id="4615"/>
    <lineage>
        <taxon>Eukaryota</taxon>
        <taxon>Viridiplantae</taxon>
        <taxon>Streptophyta</taxon>
        <taxon>Embryophyta</taxon>
        <taxon>Tracheophyta</taxon>
        <taxon>Spermatophyta</taxon>
        <taxon>Magnoliopsida</taxon>
        <taxon>Liliopsida</taxon>
        <taxon>Poales</taxon>
        <taxon>Bromeliaceae</taxon>
        <taxon>Bromelioideae</taxon>
        <taxon>Ananas</taxon>
    </lineage>
</organism>
<protein>
    <submittedName>
        <fullName evidence="1">Uncharacterized protein</fullName>
    </submittedName>
</protein>